<sequence>MSKFASYNPTIGCTKVSEGCKNCYAEAMAKRLQDLGNETYKDGFKFKMLPSRLEEPLKNKTPTLYFVNSMSDLFHENMEVGFLDSIMEVIAKSAHHSFQILTKRPLRAREYFLGDSGGFGGGKKREIPQNVWLGTTIESYRVKERIELIRDIPAPIKWLCCEPLLSDLGELDLSGISWVVVGGESGSNARAIQKEWVLNIKRQCEEQNVAFFFKQWGTYGEDGIKRSKKENGAKLGGKIYQEYPKNAPAFVLLKQKQAKKQAPSLFD</sequence>
<accession>A0A2W6MZY6</accession>
<reference evidence="1 2" key="1">
    <citation type="submission" date="2017-03" db="EMBL/GenBank/DDBJ databases">
        <title>Genomic and clinical evidence uncovers the enterohepatic species Helicobacter valdiviensis as a potential human intestinal pathogen.</title>
        <authorList>
            <person name="Fresia P."/>
            <person name="Jara R."/>
            <person name="Sierra R."/>
            <person name="Ferres I."/>
            <person name="Greif G."/>
            <person name="Iraola G."/>
            <person name="Collado L."/>
        </authorList>
    </citation>
    <scope>NUCLEOTIDE SEQUENCE [LARGE SCALE GENOMIC DNA]</scope>
    <source>
        <strain evidence="1 2">WBE14</strain>
    </source>
</reference>
<name>A0A2W6MZY6_9HELI</name>
<gene>
    <name evidence="1" type="ORF">B6S12_01400</name>
</gene>
<dbReference type="OrthoDB" id="9787478at2"/>
<organism evidence="1 2">
    <name type="scientific">Helicobacter valdiviensis</name>
    <dbReference type="NCBI Taxonomy" id="1458358"/>
    <lineage>
        <taxon>Bacteria</taxon>
        <taxon>Pseudomonadati</taxon>
        <taxon>Campylobacterota</taxon>
        <taxon>Epsilonproteobacteria</taxon>
        <taxon>Campylobacterales</taxon>
        <taxon>Helicobacteraceae</taxon>
        <taxon>Helicobacter</taxon>
    </lineage>
</organism>
<proteinExistence type="predicted"/>
<comment type="caution">
    <text evidence="1">The sequence shown here is derived from an EMBL/GenBank/DDBJ whole genome shotgun (WGS) entry which is preliminary data.</text>
</comment>
<evidence type="ECO:0000313" key="1">
    <source>
        <dbReference type="EMBL" id="PZT48978.1"/>
    </source>
</evidence>
<dbReference type="EMBL" id="NBIU01000002">
    <property type="protein sequence ID" value="PZT48978.1"/>
    <property type="molecule type" value="Genomic_DNA"/>
</dbReference>
<dbReference type="Pfam" id="PF07505">
    <property type="entry name" value="DUF5131"/>
    <property type="match status" value="1"/>
</dbReference>
<evidence type="ECO:0000313" key="2">
    <source>
        <dbReference type="Proteomes" id="UP000249746"/>
    </source>
</evidence>
<dbReference type="Proteomes" id="UP000249746">
    <property type="component" value="Unassembled WGS sequence"/>
</dbReference>
<keyword evidence="2" id="KW-1185">Reference proteome</keyword>
<dbReference type="RefSeq" id="WP_111229036.1">
    <property type="nucleotide sequence ID" value="NZ_NBIU01000002.1"/>
</dbReference>
<dbReference type="AlphaFoldDB" id="A0A2W6MZY6"/>
<evidence type="ECO:0008006" key="3">
    <source>
        <dbReference type="Google" id="ProtNLM"/>
    </source>
</evidence>
<dbReference type="InterPro" id="IPR011101">
    <property type="entry name" value="DUF5131"/>
</dbReference>
<protein>
    <recommendedName>
        <fullName evidence="3">Phage Gp37/Gp68 family protein</fullName>
    </recommendedName>
</protein>